<proteinExistence type="predicted"/>
<gene>
    <name evidence="1" type="ORF">PXEA_LOCUS21335</name>
</gene>
<comment type="caution">
    <text evidence="1">The sequence shown here is derived from an EMBL/GenBank/DDBJ whole genome shotgun (WGS) entry which is preliminary data.</text>
</comment>
<dbReference type="AlphaFoldDB" id="A0A3S5CK52"/>
<dbReference type="EMBL" id="CAAALY010090762">
    <property type="protein sequence ID" value="VEL27895.1"/>
    <property type="molecule type" value="Genomic_DNA"/>
</dbReference>
<accession>A0A3S5CK52</accession>
<keyword evidence="2" id="KW-1185">Reference proteome</keyword>
<evidence type="ECO:0000313" key="1">
    <source>
        <dbReference type="EMBL" id="VEL27895.1"/>
    </source>
</evidence>
<organism evidence="1 2">
    <name type="scientific">Protopolystoma xenopodis</name>
    <dbReference type="NCBI Taxonomy" id="117903"/>
    <lineage>
        <taxon>Eukaryota</taxon>
        <taxon>Metazoa</taxon>
        <taxon>Spiralia</taxon>
        <taxon>Lophotrochozoa</taxon>
        <taxon>Platyhelminthes</taxon>
        <taxon>Monogenea</taxon>
        <taxon>Polyopisthocotylea</taxon>
        <taxon>Polystomatidea</taxon>
        <taxon>Polystomatidae</taxon>
        <taxon>Protopolystoma</taxon>
    </lineage>
</organism>
<name>A0A3S5CK52_9PLAT</name>
<reference evidence="1" key="1">
    <citation type="submission" date="2018-11" db="EMBL/GenBank/DDBJ databases">
        <authorList>
            <consortium name="Pathogen Informatics"/>
        </authorList>
    </citation>
    <scope>NUCLEOTIDE SEQUENCE</scope>
</reference>
<protein>
    <submittedName>
        <fullName evidence="1">Uncharacterized protein</fullName>
    </submittedName>
</protein>
<sequence>MQQLTPHLTGLDGLSGLDTNHHVFQQSPSGTAAMLAANSAIGPGSGLLPSNASPVIIVSGLEPEVKYLDL</sequence>
<evidence type="ECO:0000313" key="2">
    <source>
        <dbReference type="Proteomes" id="UP000784294"/>
    </source>
</evidence>
<dbReference type="Proteomes" id="UP000784294">
    <property type="component" value="Unassembled WGS sequence"/>
</dbReference>